<proteinExistence type="predicted"/>
<feature type="region of interest" description="Disordered" evidence="2">
    <location>
        <begin position="292"/>
        <end position="338"/>
    </location>
</feature>
<comment type="caution">
    <text evidence="4">The sequence shown here is derived from an EMBL/GenBank/DDBJ whole genome shotgun (WGS) entry which is preliminary data.</text>
</comment>
<feature type="region of interest" description="Disordered" evidence="2">
    <location>
        <begin position="1548"/>
        <end position="1605"/>
    </location>
</feature>
<feature type="region of interest" description="Disordered" evidence="2">
    <location>
        <begin position="911"/>
        <end position="938"/>
    </location>
</feature>
<protein>
    <submittedName>
        <fullName evidence="4">S phase cyclin A-associated protein in the endoplasmic reticulum</fullName>
    </submittedName>
</protein>
<feature type="non-terminal residue" evidence="4">
    <location>
        <position position="1"/>
    </location>
</feature>
<accession>A0AAV6MSZ6</accession>
<reference evidence="4 5" key="1">
    <citation type="journal article" date="2021" name="Hortic Res">
        <title>The domestication of Cucurbita argyrosperma as revealed by the genome of its wild relative.</title>
        <authorList>
            <person name="Barrera-Redondo J."/>
            <person name="Sanchez-de la Vega G."/>
            <person name="Aguirre-Liguori J.A."/>
            <person name="Castellanos-Morales G."/>
            <person name="Gutierrez-Guerrero Y.T."/>
            <person name="Aguirre-Dugua X."/>
            <person name="Aguirre-Planter E."/>
            <person name="Tenaillon M.I."/>
            <person name="Lira-Saade R."/>
            <person name="Eguiarte L.E."/>
        </authorList>
    </citation>
    <scope>NUCLEOTIDE SEQUENCE [LARGE SCALE GENOMIC DNA]</scope>
    <source>
        <strain evidence="4">JBR-2021</strain>
    </source>
</reference>
<feature type="region of interest" description="Disordered" evidence="2">
    <location>
        <begin position="577"/>
        <end position="615"/>
    </location>
</feature>
<dbReference type="Proteomes" id="UP000685013">
    <property type="component" value="Chromosome 11"/>
</dbReference>
<sequence>MEDSGGGDDQGSGWFEVKKKHRSSSKFSLQSWVGGFSGKNSSNSSGSPHLVNKNARNDRSKSHPPTSGGSYAVHTQINTEKYISTSTGDDGGPHLSDTVRQDIEVPKASVLHVIDSHGGSGDYGNVSHKDIPGVAQKIKWGDLEDGSLVLNNSANGVEIKFGNIGEVDLGVSEKNEGKHDLASHISSLDTQVIKLGALSVREEEASHQALLSTDEVKLCQVSHQDFNREFREDLELLSNSEATVCPSTDDSNCKDIGTEQNKLIKDYSSSFNSPSSEEAGTEPKVQKAVELPEPEVENPELHEAAGGSSDPVEDAQIEQGSGTHNVQVASVPSEGETGESKERFRQRLWCFLFENLNRAVDELYLLCELECDLEQMKEAILVLEEATSDFKELNARVEEFEEVKRLSSQSVDGMPITMRSDHCRPHALSWEVRRMTNSPHKAEILSSSLEAFKKIRQERANMLEASKNVSGTECPQFMDQMKKTSTVNNILSHAADSALKTTESKGADHTPGNLSGKEKNIESIGTEKVNVVQNGRSRPHSSLSSINTSKPPLAVKFKREQVESDVEKLLPKRERALAEGTCEKNQKATDNSKRQATVPEKDKEKEKRNMAARKSMDAWKEKRNWEDILSSSVRISSRISHLPGMARKSAERVRVLHDKLMSPDKKKKTSLDVKREAEEKHARAMKIRSDLENERVQKLQRTSEKLIRVNEWQAVRTMKLREGMYARHQRSESRHEAFLAQVVKRAGDESSKVNEVRFITSLNEENKKIILRQKLHGSELRRAEKLQVMKIKQKEDMAREEAVLERKKLIEAEKLQRLAETQRKKEEAHVRREEERKASSAAREARAMEQLRRKVERARAQQEEAELMAQKLAERLSESEQRRKFYLEQIRERASMDFRDQSSPLLRRIVHKDGQSRSTPNNNGDEQAPSSSDLDSGLAMGKTTMQQHMKRRIKRIRQRLMALKYEFIEPVTGAENIGIGYRTSIGTARAKIGRWLQELQKLRQARKEGAASLGLIIAEMIKYLDGRELELQASRQAGLLDFIASALPASHTSKPEACQVMIHLLKLLRVVLSASANRSYFLGQNLLPPIIPMLSTALENYIKFAASVNAPGNVLPSSKTSIENFESSSEVLDGSLWTITTIIGHVRPEGPQLQMWDSLLELLVAYQVIHRLRDLFALYDRPQVEGSPFPSSILLSIRLLVVLTSRPGTDSTINFMLPANEKLAEDGSEIAISLQSKDFIGSGFTEDDSPSESVLNGVKVVQKQKIAIDKLDDESSEQKKNDGMIPTDGGQRKLTDCSTEANGVNLRTNVQNELQDSEVISKTSVSQGDQKQPMDLVSDQWIKNITKLKPPIAYLLSAISDTGIVGLLSLLTAVLLQANNRLSSEQASYILPSNFEDVATGVLKVLNNLAFLDLKFIQRMLARPDLKMEFFHLMSFLLSHCSSKWTTPSDPIGLLLLESLSILGHFALFHPENQEVLRWGKSPTILHKVCDLPFVFFSDPELMPVLASTLVAACYGCEQNKSVVQQELSMDMLVSLLRSCKNNLPVPAVQSTSAQENDDSNEFNPNGPETRKSLTDGTIRGSRNVCRTTRTSLGRPGGASTGNSNRNSLAVSLIEPSSSFRPILPLRLMNKMRSMMRDFPAELSGHDVIGIKKQLTGVSEDGIEQQIGVCGYRSQHRFSCQKSNHGRQELQLGLSSHSDCKIPTKSSHGRQEYKILLQEYEPQDLVL</sequence>
<evidence type="ECO:0000256" key="1">
    <source>
        <dbReference type="SAM" id="Coils"/>
    </source>
</evidence>
<evidence type="ECO:0000259" key="3">
    <source>
        <dbReference type="Pfam" id="PF16501"/>
    </source>
</evidence>
<feature type="region of interest" description="Disordered" evidence="2">
    <location>
        <begin position="267"/>
        <end position="286"/>
    </location>
</feature>
<name>A0AAV6MSZ6_9ROSI</name>
<dbReference type="InterPro" id="IPR032446">
    <property type="entry name" value="SCAPER_N"/>
</dbReference>
<keyword evidence="1" id="KW-0175">Coiled coil</keyword>
<dbReference type="EMBL" id="JAGKQH010000011">
    <property type="protein sequence ID" value="KAG6587567.1"/>
    <property type="molecule type" value="Genomic_DNA"/>
</dbReference>
<feature type="compositionally biased region" description="Polar residues" evidence="2">
    <location>
        <begin position="63"/>
        <end position="72"/>
    </location>
</feature>
<evidence type="ECO:0000313" key="5">
    <source>
        <dbReference type="Proteomes" id="UP000685013"/>
    </source>
</evidence>
<feature type="region of interest" description="Disordered" evidence="2">
    <location>
        <begin position="820"/>
        <end position="857"/>
    </location>
</feature>
<gene>
    <name evidence="4" type="primary">SCAPER</name>
    <name evidence="4" type="ORF">SDJN03_16132</name>
</gene>
<dbReference type="Pfam" id="PF16501">
    <property type="entry name" value="SCAPER_N"/>
    <property type="match status" value="1"/>
</dbReference>
<evidence type="ECO:0000256" key="2">
    <source>
        <dbReference type="SAM" id="MobiDB-lite"/>
    </source>
</evidence>
<dbReference type="PANTHER" id="PTHR31434:SF2">
    <property type="entry name" value="S PHASE CYCLIN A-ASSOCIATED PROTEIN IN THE ENDOPLASMIC RETICULUM"/>
    <property type="match status" value="1"/>
</dbReference>
<feature type="region of interest" description="Disordered" evidence="2">
    <location>
        <begin position="1271"/>
        <end position="1296"/>
    </location>
</feature>
<feature type="coiled-coil region" evidence="1">
    <location>
        <begin position="376"/>
        <end position="403"/>
    </location>
</feature>
<organism evidence="4 5">
    <name type="scientific">Cucurbita argyrosperma subsp. sororia</name>
    <dbReference type="NCBI Taxonomy" id="37648"/>
    <lineage>
        <taxon>Eukaryota</taxon>
        <taxon>Viridiplantae</taxon>
        <taxon>Streptophyta</taxon>
        <taxon>Embryophyta</taxon>
        <taxon>Tracheophyta</taxon>
        <taxon>Spermatophyta</taxon>
        <taxon>Magnoliopsida</taxon>
        <taxon>eudicotyledons</taxon>
        <taxon>Gunneridae</taxon>
        <taxon>Pentapetalae</taxon>
        <taxon>rosids</taxon>
        <taxon>fabids</taxon>
        <taxon>Cucurbitales</taxon>
        <taxon>Cucurbitaceae</taxon>
        <taxon>Cucurbiteae</taxon>
        <taxon>Cucurbita</taxon>
    </lineage>
</organism>
<keyword evidence="5" id="KW-1185">Reference proteome</keyword>
<feature type="region of interest" description="Disordered" evidence="2">
    <location>
        <begin position="1"/>
        <end position="72"/>
    </location>
</feature>
<evidence type="ECO:0000313" key="4">
    <source>
        <dbReference type="EMBL" id="KAG6587567.1"/>
    </source>
</evidence>
<feature type="compositionally biased region" description="Polar residues" evidence="2">
    <location>
        <begin position="318"/>
        <end position="330"/>
    </location>
</feature>
<dbReference type="PANTHER" id="PTHR31434">
    <property type="entry name" value="S PHASE CYCLIN A-ASSOCIATED PROTEIN IN THE ENDOPLASMIC RETICULUM"/>
    <property type="match status" value="1"/>
</dbReference>
<feature type="compositionally biased region" description="Polar residues" evidence="2">
    <location>
        <begin position="916"/>
        <end position="934"/>
    </location>
</feature>
<feature type="domain" description="S phase cyclin A-associated protein in the endoplasmic reticulum N-terminal" evidence="3">
    <location>
        <begin position="339"/>
        <end position="440"/>
    </location>
</feature>
<feature type="compositionally biased region" description="Low complexity" evidence="2">
    <location>
        <begin position="38"/>
        <end position="47"/>
    </location>
</feature>